<dbReference type="InterPro" id="IPR006225">
    <property type="entry name" value="PsdUridine_synth_RluC/D"/>
</dbReference>
<sequence>MVITKKKKEKKSKPVARAKAKYTAYSVKEASELMDFLMNKIDGISRTTAKSLLSKRMVMVDNVIRTQYNHPLKPGMKVQVSKNKGNKEFRSSLLKLVYEDAYLLVVDKREGLLTIGTDKQKERTAHSILNEYVQRSGKNHRIYVVHRLDRDTSGLLVFAKDEKTKITLQDYWDRIVKDRRYVAVVSGEVEKDGGTITSWLKDNKVFITYSSMTNNGGDKAITHYKVIKRANGYSLLELELETGRKNQIRVHMQDLKHPVLGDVKYGDGNNPIGRLALHAYKLSFYHPVTDELLEFETPYPSEFRKIMLKQKTAKPKEDVIDTE</sequence>
<name>A0A069CXV5_9BACE</name>
<dbReference type="AlphaFoldDB" id="A0A069CXV5"/>
<gene>
    <name evidence="7" type="ORF">JCM15093_520</name>
</gene>
<proteinExistence type="inferred from homology"/>
<comment type="catalytic activity">
    <reaction evidence="5">
        <text>a uridine in RNA = a pseudouridine in RNA</text>
        <dbReference type="Rhea" id="RHEA:48348"/>
        <dbReference type="Rhea" id="RHEA-COMP:12068"/>
        <dbReference type="Rhea" id="RHEA-COMP:12069"/>
        <dbReference type="ChEBI" id="CHEBI:65314"/>
        <dbReference type="ChEBI" id="CHEBI:65315"/>
    </reaction>
</comment>
<dbReference type="SUPFAM" id="SSF55120">
    <property type="entry name" value="Pseudouridine synthase"/>
    <property type="match status" value="1"/>
</dbReference>
<evidence type="ECO:0000256" key="5">
    <source>
        <dbReference type="RuleBase" id="RU362028"/>
    </source>
</evidence>
<dbReference type="PANTHER" id="PTHR21600">
    <property type="entry name" value="MITOCHONDRIAL RNA PSEUDOURIDINE SYNTHASE"/>
    <property type="match status" value="1"/>
</dbReference>
<evidence type="ECO:0000313" key="7">
    <source>
        <dbReference type="EMBL" id="GAK35428.1"/>
    </source>
</evidence>
<dbReference type="GO" id="GO:0003723">
    <property type="term" value="F:RNA binding"/>
    <property type="evidence" value="ECO:0007669"/>
    <property type="project" value="UniProtKB-KW"/>
</dbReference>
<keyword evidence="4" id="KW-0694">RNA-binding</keyword>
<evidence type="ECO:0000259" key="6">
    <source>
        <dbReference type="Pfam" id="PF00849"/>
    </source>
</evidence>
<dbReference type="PROSITE" id="PS50889">
    <property type="entry name" value="S4"/>
    <property type="match status" value="1"/>
</dbReference>
<dbReference type="NCBIfam" id="TIGR00005">
    <property type="entry name" value="rluA_subfam"/>
    <property type="match status" value="1"/>
</dbReference>
<keyword evidence="2 5" id="KW-0413">Isomerase</keyword>
<protein>
    <recommendedName>
        <fullName evidence="5">Pseudouridine synthase</fullName>
        <ecNumber evidence="5">5.4.99.-</ecNumber>
    </recommendedName>
</protein>
<dbReference type="EC" id="5.4.99.-" evidence="5"/>
<dbReference type="CDD" id="cd02869">
    <property type="entry name" value="PseudoU_synth_RluA_like"/>
    <property type="match status" value="1"/>
</dbReference>
<dbReference type="GO" id="GO:0000455">
    <property type="term" value="P:enzyme-directed rRNA pseudouridine synthesis"/>
    <property type="evidence" value="ECO:0007669"/>
    <property type="project" value="TreeGrafter"/>
</dbReference>
<dbReference type="GO" id="GO:0009982">
    <property type="term" value="F:pseudouridine synthase activity"/>
    <property type="evidence" value="ECO:0007669"/>
    <property type="project" value="InterPro"/>
</dbReference>
<dbReference type="Proteomes" id="UP000027601">
    <property type="component" value="Unassembled WGS sequence"/>
</dbReference>
<comment type="caution">
    <text evidence="7">The sequence shown here is derived from an EMBL/GenBank/DDBJ whole genome shotgun (WGS) entry which is preliminary data.</text>
</comment>
<dbReference type="InterPro" id="IPR050188">
    <property type="entry name" value="RluA_PseudoU_synthase"/>
</dbReference>
<organism evidence="7 8">
    <name type="scientific">Bacteroides graminisolvens DSM 19988 = JCM 15093</name>
    <dbReference type="NCBI Taxonomy" id="1121097"/>
    <lineage>
        <taxon>Bacteria</taxon>
        <taxon>Pseudomonadati</taxon>
        <taxon>Bacteroidota</taxon>
        <taxon>Bacteroidia</taxon>
        <taxon>Bacteroidales</taxon>
        <taxon>Bacteroidaceae</taxon>
        <taxon>Bacteroides</taxon>
    </lineage>
</organism>
<evidence type="ECO:0000256" key="1">
    <source>
        <dbReference type="ARBA" id="ARBA00010876"/>
    </source>
</evidence>
<dbReference type="SUPFAM" id="SSF55174">
    <property type="entry name" value="Alpha-L RNA-binding motif"/>
    <property type="match status" value="1"/>
</dbReference>
<dbReference type="Pfam" id="PF00849">
    <property type="entry name" value="PseudoU_synth_2"/>
    <property type="match status" value="1"/>
</dbReference>
<reference evidence="7 8" key="1">
    <citation type="journal article" date="2015" name="Microbes Environ.">
        <title>Distribution and evolution of nitrogen fixation genes in the phylum bacteroidetes.</title>
        <authorList>
            <person name="Inoue J."/>
            <person name="Oshima K."/>
            <person name="Suda W."/>
            <person name="Sakamoto M."/>
            <person name="Iino T."/>
            <person name="Noda S."/>
            <person name="Hongoh Y."/>
            <person name="Hattori M."/>
            <person name="Ohkuma M."/>
        </authorList>
    </citation>
    <scope>NUCLEOTIDE SEQUENCE [LARGE SCALE GENOMIC DNA]</scope>
    <source>
        <strain evidence="7 8">JCM 15093</strain>
    </source>
</reference>
<feature type="domain" description="Pseudouridine synthase RsuA/RluA-like" evidence="6">
    <location>
        <begin position="102"/>
        <end position="253"/>
    </location>
</feature>
<dbReference type="OrthoDB" id="9796412at2"/>
<comment type="function">
    <text evidence="5">Responsible for synthesis of pseudouridine from uracil.</text>
</comment>
<dbReference type="CDD" id="cd00165">
    <property type="entry name" value="S4"/>
    <property type="match status" value="1"/>
</dbReference>
<dbReference type="GO" id="GO:0140098">
    <property type="term" value="F:catalytic activity, acting on RNA"/>
    <property type="evidence" value="ECO:0007669"/>
    <property type="project" value="UniProtKB-ARBA"/>
</dbReference>
<evidence type="ECO:0000256" key="4">
    <source>
        <dbReference type="PROSITE-ProRule" id="PRU00182"/>
    </source>
</evidence>
<dbReference type="eggNOG" id="COG0564">
    <property type="taxonomic scope" value="Bacteria"/>
</dbReference>
<feature type="active site" evidence="3">
    <location>
        <position position="149"/>
    </location>
</feature>
<evidence type="ECO:0000256" key="2">
    <source>
        <dbReference type="ARBA" id="ARBA00023235"/>
    </source>
</evidence>
<dbReference type="PROSITE" id="PS01129">
    <property type="entry name" value="PSI_RLU"/>
    <property type="match status" value="1"/>
</dbReference>
<dbReference type="EMBL" id="BAJS01000002">
    <property type="protein sequence ID" value="GAK35428.1"/>
    <property type="molecule type" value="Genomic_DNA"/>
</dbReference>
<dbReference type="InterPro" id="IPR006145">
    <property type="entry name" value="PsdUridine_synth_RsuA/RluA"/>
</dbReference>
<keyword evidence="8" id="KW-1185">Reference proteome</keyword>
<dbReference type="InterPro" id="IPR006224">
    <property type="entry name" value="PsdUridine_synth_RluA-like_CS"/>
</dbReference>
<comment type="similarity">
    <text evidence="1 5">Belongs to the pseudouridine synthase RluA family.</text>
</comment>
<dbReference type="Gene3D" id="3.30.2350.10">
    <property type="entry name" value="Pseudouridine synthase"/>
    <property type="match status" value="1"/>
</dbReference>
<dbReference type="PANTHER" id="PTHR21600:SF44">
    <property type="entry name" value="RIBOSOMAL LARGE SUBUNIT PSEUDOURIDINE SYNTHASE D"/>
    <property type="match status" value="1"/>
</dbReference>
<dbReference type="STRING" id="1121097.GCA_000428125_01166"/>
<accession>A0A069CXV5</accession>
<evidence type="ECO:0000256" key="3">
    <source>
        <dbReference type="PIRSR" id="PIRSR606225-1"/>
    </source>
</evidence>
<dbReference type="RefSeq" id="WP_034782522.1">
    <property type="nucleotide sequence ID" value="NZ_BAJS01000002.1"/>
</dbReference>
<dbReference type="InterPro" id="IPR020103">
    <property type="entry name" value="PsdUridine_synth_cat_dom_sf"/>
</dbReference>
<evidence type="ECO:0000313" key="8">
    <source>
        <dbReference type="Proteomes" id="UP000027601"/>
    </source>
</evidence>